<comment type="caution">
    <text evidence="5">The sequence shown here is derived from an EMBL/GenBank/DDBJ whole genome shotgun (WGS) entry which is preliminary data.</text>
</comment>
<dbReference type="Pfam" id="PF25877">
    <property type="entry name" value="WHD_SOWAH"/>
    <property type="match status" value="1"/>
</dbReference>
<dbReference type="AlphaFoldDB" id="A0A8X7X637"/>
<evidence type="ECO:0000259" key="4">
    <source>
        <dbReference type="Pfam" id="PF25877"/>
    </source>
</evidence>
<evidence type="ECO:0000313" key="6">
    <source>
        <dbReference type="Proteomes" id="UP000886611"/>
    </source>
</evidence>
<accession>A0A8X7X637</accession>
<organism evidence="5 6">
    <name type="scientific">Polypterus senegalus</name>
    <name type="common">Senegal bichir</name>
    <dbReference type="NCBI Taxonomy" id="55291"/>
    <lineage>
        <taxon>Eukaryota</taxon>
        <taxon>Metazoa</taxon>
        <taxon>Chordata</taxon>
        <taxon>Craniata</taxon>
        <taxon>Vertebrata</taxon>
        <taxon>Euteleostomi</taxon>
        <taxon>Actinopterygii</taxon>
        <taxon>Polypteriformes</taxon>
        <taxon>Polypteridae</taxon>
        <taxon>Polypterus</taxon>
    </lineage>
</organism>
<feature type="non-terminal residue" evidence="5">
    <location>
        <position position="674"/>
    </location>
</feature>
<dbReference type="SMART" id="SM00248">
    <property type="entry name" value="ANK"/>
    <property type="match status" value="2"/>
</dbReference>
<dbReference type="InterPro" id="IPR036770">
    <property type="entry name" value="Ankyrin_rpt-contain_sf"/>
</dbReference>
<keyword evidence="1" id="KW-0677">Repeat</keyword>
<comment type="similarity">
    <text evidence="3">Belongs to the SOWAH family.</text>
</comment>
<protein>
    <submittedName>
        <fullName evidence="5">SWAHC protein</fullName>
    </submittedName>
</protein>
<dbReference type="Gene3D" id="1.25.40.20">
    <property type="entry name" value="Ankyrin repeat-containing domain"/>
    <property type="match status" value="1"/>
</dbReference>
<dbReference type="PROSITE" id="PS50297">
    <property type="entry name" value="ANK_REP_REGION"/>
    <property type="match status" value="1"/>
</dbReference>
<evidence type="ECO:0000256" key="3">
    <source>
        <dbReference type="ARBA" id="ARBA00038122"/>
    </source>
</evidence>
<dbReference type="Proteomes" id="UP000886611">
    <property type="component" value="Unassembled WGS sequence"/>
</dbReference>
<gene>
    <name evidence="5" type="primary">Sowahc_1</name>
    <name evidence="5" type="ORF">GTO96_0017537</name>
</gene>
<dbReference type="InterPro" id="IPR058889">
    <property type="entry name" value="WHD_SOWAHA-C"/>
</dbReference>
<sequence>MAAECSQEAVLEFLIERGGRVRNVDLIERFKPFLTGDPARRAEARERFKDLVDEVGFVKMDNEVRYVCLKKKYMATFLARSKSCLANGTLEEDKTGIQAAVTTGEAAKGPRSRTASPAGENNCGEASSAASSRFKNAAIGDAKPEAVLPVSDYGTMRKEVLTTPRTPLELRESSLSEVRAEGSEESVLGRRTAIQMGNTSPAVVAASTPDGSGGTPKAKFQPLEKSGEKQPISSGQDRDEGIHSGNNTRRTLSVEPKENTHQTVSTDLYEMRPTSTDLPTEISKLESPVPETWNTSSPLTEELTEFHSPPLDNTAATDDTGTCKEGGQGDNTQSQDCSVRRSVIPKRRQPSRKSVKREQLPDRESRDIIVGETSPDAMSITPMHSRKSLKMISNSPQLMNRRSFQHSGRCKDSWKNENDSASLLSSTDEESGFVSLDPLEHEWMMCASDGQWEDLNRLLCCEPTLVLKRDFVTGFTCLHWAAKQGKQELIALLVNFAKQHDVLLNINARSSAGYTPLHLAVMHNHTEVIKLLVGAYDADVDIRDYSGKKAWQYLRDNVPEDIRDIAGATRNADPHAPGNGAGRWRFSRVLSANLMPYKLMHVPEEDTYDSEMSGKSKMIHRKSTSVGSTRIRPRLNRIRFKTQIVHSTSFRESEDEDRSVRSPTKSRPKSTLFG</sequence>
<name>A0A8X7X637_POLSE</name>
<evidence type="ECO:0000256" key="1">
    <source>
        <dbReference type="ARBA" id="ARBA00022737"/>
    </source>
</evidence>
<reference evidence="5 6" key="1">
    <citation type="journal article" date="2021" name="Cell">
        <title>Tracing the genetic footprints of vertebrate landing in non-teleost ray-finned fishes.</title>
        <authorList>
            <person name="Bi X."/>
            <person name="Wang K."/>
            <person name="Yang L."/>
            <person name="Pan H."/>
            <person name="Jiang H."/>
            <person name="Wei Q."/>
            <person name="Fang M."/>
            <person name="Yu H."/>
            <person name="Zhu C."/>
            <person name="Cai Y."/>
            <person name="He Y."/>
            <person name="Gan X."/>
            <person name="Zeng H."/>
            <person name="Yu D."/>
            <person name="Zhu Y."/>
            <person name="Jiang H."/>
            <person name="Qiu Q."/>
            <person name="Yang H."/>
            <person name="Zhang Y.E."/>
            <person name="Wang W."/>
            <person name="Zhu M."/>
            <person name="He S."/>
            <person name="Zhang G."/>
        </authorList>
    </citation>
    <scope>NUCLEOTIDE SEQUENCE [LARGE SCALE GENOMIC DNA]</scope>
    <source>
        <strain evidence="5">Bchr_013</strain>
    </source>
</reference>
<feature type="non-terminal residue" evidence="5">
    <location>
        <position position="1"/>
    </location>
</feature>
<keyword evidence="2" id="KW-0040">ANK repeat</keyword>
<dbReference type="PANTHER" id="PTHR14491">
    <property type="entry name" value="SOSONDOWAH, ISOFORM G"/>
    <property type="match status" value="1"/>
</dbReference>
<evidence type="ECO:0000313" key="5">
    <source>
        <dbReference type="EMBL" id="KAG2461948.1"/>
    </source>
</evidence>
<dbReference type="PANTHER" id="PTHR14491:SF4">
    <property type="entry name" value="ANKYRIN REPEAT DOMAIN-CONTAINING PROTEIN SOWAHC"/>
    <property type="match status" value="1"/>
</dbReference>
<dbReference type="Pfam" id="PF12796">
    <property type="entry name" value="Ank_2"/>
    <property type="match status" value="1"/>
</dbReference>
<dbReference type="PROSITE" id="PS50088">
    <property type="entry name" value="ANK_REPEAT"/>
    <property type="match status" value="1"/>
</dbReference>
<proteinExistence type="inferred from homology"/>
<dbReference type="EMBL" id="JAATIS010004499">
    <property type="protein sequence ID" value="KAG2461948.1"/>
    <property type="molecule type" value="Genomic_DNA"/>
</dbReference>
<evidence type="ECO:0000256" key="2">
    <source>
        <dbReference type="ARBA" id="ARBA00023043"/>
    </source>
</evidence>
<dbReference type="OrthoDB" id="60433at2759"/>
<dbReference type="InterPro" id="IPR002110">
    <property type="entry name" value="Ankyrin_rpt"/>
</dbReference>
<keyword evidence="6" id="KW-1185">Reference proteome</keyword>
<dbReference type="SUPFAM" id="SSF48403">
    <property type="entry name" value="Ankyrin repeat"/>
    <property type="match status" value="1"/>
</dbReference>
<feature type="domain" description="SOWAHA-C winged helix-turn-helix" evidence="4">
    <location>
        <begin position="4"/>
        <end position="77"/>
    </location>
</feature>